<feature type="transmembrane region" description="Helical" evidence="5">
    <location>
        <begin position="20"/>
        <end position="40"/>
    </location>
</feature>
<proteinExistence type="inferred from homology"/>
<dbReference type="InterPro" id="IPR024370">
    <property type="entry name" value="PBP_domain"/>
</dbReference>
<comment type="similarity">
    <text evidence="1 4">Belongs to the PstS family.</text>
</comment>
<dbReference type="Proteomes" id="UP001219901">
    <property type="component" value="Chromosome"/>
</dbReference>
<dbReference type="InterPro" id="IPR050811">
    <property type="entry name" value="Phosphate_ABC_transporter"/>
</dbReference>
<protein>
    <recommendedName>
        <fullName evidence="4">Phosphate-binding protein</fullName>
    </recommendedName>
</protein>
<evidence type="ECO:0000256" key="1">
    <source>
        <dbReference type="ARBA" id="ARBA00008725"/>
    </source>
</evidence>
<keyword evidence="2 4" id="KW-0813">Transport</keyword>
<accession>A0AAJ5ZHJ8</accession>
<gene>
    <name evidence="8" type="primary">pstS</name>
    <name evidence="7" type="ORF">GKO46_04230</name>
    <name evidence="8" type="ORF">GKO48_05030</name>
</gene>
<dbReference type="PANTHER" id="PTHR30570">
    <property type="entry name" value="PERIPLASMIC PHOSPHATE BINDING COMPONENT OF PHOSPHATE ABC TRANSPORTER"/>
    <property type="match status" value="1"/>
</dbReference>
<dbReference type="FunFam" id="3.40.190.10:FF:000055">
    <property type="entry name" value="Phosphate ABC transporter, phosphate-binding protein"/>
    <property type="match status" value="1"/>
</dbReference>
<keyword evidence="9" id="KW-1185">Reference proteome</keyword>
<keyword evidence="5" id="KW-0472">Membrane</keyword>
<dbReference type="EMBL" id="WMBE01000001">
    <property type="protein sequence ID" value="MDG0866279.1"/>
    <property type="molecule type" value="Genomic_DNA"/>
</dbReference>
<dbReference type="NCBIfam" id="TIGR02136">
    <property type="entry name" value="ptsS_2"/>
    <property type="match status" value="1"/>
</dbReference>
<keyword evidence="4" id="KW-0592">Phosphate transport</keyword>
<feature type="domain" description="PBP" evidence="6">
    <location>
        <begin position="41"/>
        <end position="294"/>
    </location>
</feature>
<evidence type="ECO:0000256" key="4">
    <source>
        <dbReference type="RuleBase" id="RU367119"/>
    </source>
</evidence>
<reference evidence="9" key="3">
    <citation type="submission" date="2023-06" db="EMBL/GenBank/DDBJ databases">
        <title>Pangenomics reveal diversification of enzyme families and niche specialization in globally abundant SAR202 bacteria.</title>
        <authorList>
            <person name="Saw J.H.W."/>
        </authorList>
    </citation>
    <scope>NUCLEOTIDE SEQUENCE [LARGE SCALE GENOMIC DNA]</scope>
    <source>
        <strain evidence="9">JH1073</strain>
    </source>
</reference>
<name>A0AAJ5ZHJ8_9CHLR</name>
<dbReference type="GO" id="GO:0042301">
    <property type="term" value="F:phosphate ion binding"/>
    <property type="evidence" value="ECO:0007669"/>
    <property type="project" value="UniProtKB-UniRule"/>
</dbReference>
<dbReference type="GO" id="GO:0006817">
    <property type="term" value="P:phosphate ion transport"/>
    <property type="evidence" value="ECO:0007669"/>
    <property type="project" value="UniProtKB-UniRule"/>
</dbReference>
<organism evidence="8 9">
    <name type="scientific">Candidatus Lucifugimonas marina</name>
    <dbReference type="NCBI Taxonomy" id="3038979"/>
    <lineage>
        <taxon>Bacteria</taxon>
        <taxon>Bacillati</taxon>
        <taxon>Chloroflexota</taxon>
        <taxon>Dehalococcoidia</taxon>
        <taxon>SAR202 cluster</taxon>
        <taxon>Candidatus Lucifugimonadales</taxon>
        <taxon>Candidatus Lucifugimonadaceae</taxon>
        <taxon>Candidatus Lucifugimonas</taxon>
    </lineage>
</organism>
<reference evidence="9 10" key="1">
    <citation type="submission" date="2019-11" db="EMBL/GenBank/DDBJ databases">
        <authorList>
            <person name="Cho J.-C."/>
        </authorList>
    </citation>
    <scope>NUCLEOTIDE SEQUENCE [LARGE SCALE GENOMIC DNA]</scope>
    <source>
        <strain evidence="8 9">JH1073</strain>
        <strain evidence="7 10">JH702</strain>
    </source>
</reference>
<comment type="function">
    <text evidence="4">Involved in the system for phosphate transport across the cytoplasmic membrane.</text>
</comment>
<dbReference type="CDD" id="cd13654">
    <property type="entry name" value="PBP2_phosphate_like_2"/>
    <property type="match status" value="1"/>
</dbReference>
<keyword evidence="5" id="KW-0812">Transmembrane</keyword>
<keyword evidence="5" id="KW-1133">Transmembrane helix</keyword>
<evidence type="ECO:0000313" key="9">
    <source>
        <dbReference type="Proteomes" id="UP001219901"/>
    </source>
</evidence>
<reference evidence="8" key="2">
    <citation type="journal article" date="2023" name="Nat. Commun.">
        <title>Cultivation of marine bacteria of the SAR202 clade.</title>
        <authorList>
            <person name="Lim Y."/>
            <person name="Seo J.H."/>
            <person name="Giovannoni S.J."/>
            <person name="Kang I."/>
            <person name="Cho J.C."/>
        </authorList>
    </citation>
    <scope>NUCLEOTIDE SEQUENCE</scope>
    <source>
        <strain evidence="8">JH1073</strain>
    </source>
</reference>
<dbReference type="SUPFAM" id="SSF53850">
    <property type="entry name" value="Periplasmic binding protein-like II"/>
    <property type="match status" value="1"/>
</dbReference>
<sequence>MSQGALNNVQKTEQRKLSKLALTLISVLIVAIIAACGGGESGSGNESTEITIDGSSTVFPISQAVAEEFRRDHPEVQIPVGISGTGGGFKRFVTGETDISDASRPIKESEAALAAKNGIEYTEITVAYDGLSIVLNRANDFVTCLTIDELKSIWEPNSSVSNWNQVRSSFPDKPLRLYGPDTDSGTFDYFTAEVNGEEDASRSDYTASSDDNVLVQGVSGDQGAMGYFGFAYYTENASLLNVLSVDGGAGCVEPSVQTINDGSYNPLSREMYIYVNNASLERPEVRDFIEFYLNNAGELAEEVGYVGLPQADYQAQIDALN</sequence>
<evidence type="ECO:0000313" key="7">
    <source>
        <dbReference type="EMBL" id="MDG0866279.1"/>
    </source>
</evidence>
<evidence type="ECO:0000256" key="2">
    <source>
        <dbReference type="ARBA" id="ARBA00022448"/>
    </source>
</evidence>
<dbReference type="Pfam" id="PF12849">
    <property type="entry name" value="PBP_like_2"/>
    <property type="match status" value="1"/>
</dbReference>
<keyword evidence="3" id="KW-0732">Signal</keyword>
<dbReference type="Gene3D" id="3.40.190.10">
    <property type="entry name" value="Periplasmic binding protein-like II"/>
    <property type="match status" value="2"/>
</dbReference>
<evidence type="ECO:0000313" key="8">
    <source>
        <dbReference type="EMBL" id="WFG39002.1"/>
    </source>
</evidence>
<dbReference type="Proteomes" id="UP001321249">
    <property type="component" value="Unassembled WGS sequence"/>
</dbReference>
<dbReference type="EMBL" id="CP046147">
    <property type="protein sequence ID" value="WFG39002.1"/>
    <property type="molecule type" value="Genomic_DNA"/>
</dbReference>
<evidence type="ECO:0000256" key="3">
    <source>
        <dbReference type="ARBA" id="ARBA00022729"/>
    </source>
</evidence>
<dbReference type="AlphaFoldDB" id="A0AAJ5ZHJ8"/>
<dbReference type="InterPro" id="IPR011862">
    <property type="entry name" value="Phos-bd"/>
</dbReference>
<evidence type="ECO:0000313" key="10">
    <source>
        <dbReference type="Proteomes" id="UP001321249"/>
    </source>
</evidence>
<dbReference type="PANTHER" id="PTHR30570:SF1">
    <property type="entry name" value="PHOSPHATE-BINDING PROTEIN PSTS"/>
    <property type="match status" value="1"/>
</dbReference>
<evidence type="ECO:0000259" key="6">
    <source>
        <dbReference type="Pfam" id="PF12849"/>
    </source>
</evidence>
<evidence type="ECO:0000256" key="5">
    <source>
        <dbReference type="SAM" id="Phobius"/>
    </source>
</evidence>
<dbReference type="RefSeq" id="WP_342841622.1">
    <property type="nucleotide sequence ID" value="NZ_CP046146.1"/>
</dbReference>